<name>A0A6J4NPG5_9ACTN</name>
<dbReference type="InterPro" id="IPR028359">
    <property type="entry name" value="UDP_ManNAc/GlcNAc_DH"/>
</dbReference>
<evidence type="ECO:0000256" key="4">
    <source>
        <dbReference type="PIRNR" id="PIRNR000124"/>
    </source>
</evidence>
<dbReference type="GO" id="GO:0016628">
    <property type="term" value="F:oxidoreductase activity, acting on the CH-CH group of donors, NAD or NADP as acceptor"/>
    <property type="evidence" value="ECO:0007669"/>
    <property type="project" value="InterPro"/>
</dbReference>
<keyword evidence="2" id="KW-0560">Oxidoreductase</keyword>
<dbReference type="InterPro" id="IPR014027">
    <property type="entry name" value="UDP-Glc/GDP-Man_DH_C"/>
</dbReference>
<dbReference type="PIRSF" id="PIRSF000124">
    <property type="entry name" value="UDPglc_GDPman_dh"/>
    <property type="match status" value="1"/>
</dbReference>
<dbReference type="AlphaFoldDB" id="A0A6J4NPG5"/>
<dbReference type="InterPro" id="IPR014026">
    <property type="entry name" value="UDP-Glc/GDP-Man_DH_dimer"/>
</dbReference>
<dbReference type="RefSeq" id="WP_295658374.1">
    <property type="nucleotide sequence ID" value="NZ_CADCUP010000119.1"/>
</dbReference>
<accession>A0A6J4NPG5</accession>
<evidence type="ECO:0000256" key="3">
    <source>
        <dbReference type="ARBA" id="ARBA00023027"/>
    </source>
</evidence>
<dbReference type="SUPFAM" id="SSF51735">
    <property type="entry name" value="NAD(P)-binding Rossmann-fold domains"/>
    <property type="match status" value="1"/>
</dbReference>
<evidence type="ECO:0000313" key="6">
    <source>
        <dbReference type="EMBL" id="CAA9393612.1"/>
    </source>
</evidence>
<organism evidence="6">
    <name type="scientific">uncultured Nocardioides sp</name>
    <dbReference type="NCBI Taxonomy" id="198441"/>
    <lineage>
        <taxon>Bacteria</taxon>
        <taxon>Bacillati</taxon>
        <taxon>Actinomycetota</taxon>
        <taxon>Actinomycetes</taxon>
        <taxon>Propionibacteriales</taxon>
        <taxon>Nocardioidaceae</taxon>
        <taxon>Nocardioides</taxon>
        <taxon>environmental samples</taxon>
    </lineage>
</organism>
<reference evidence="6" key="1">
    <citation type="submission" date="2020-02" db="EMBL/GenBank/DDBJ databases">
        <authorList>
            <person name="Meier V. D."/>
        </authorList>
    </citation>
    <scope>NUCLEOTIDE SEQUENCE</scope>
    <source>
        <strain evidence="6">AVDCRST_MAG06</strain>
    </source>
</reference>
<dbReference type="GO" id="GO:0051287">
    <property type="term" value="F:NAD binding"/>
    <property type="evidence" value="ECO:0007669"/>
    <property type="project" value="InterPro"/>
</dbReference>
<dbReference type="Pfam" id="PF03721">
    <property type="entry name" value="UDPG_MGDP_dh_N"/>
    <property type="match status" value="1"/>
</dbReference>
<keyword evidence="3" id="KW-0520">NAD</keyword>
<dbReference type="GO" id="GO:0016616">
    <property type="term" value="F:oxidoreductase activity, acting on the CH-OH group of donors, NAD or NADP as acceptor"/>
    <property type="evidence" value="ECO:0007669"/>
    <property type="project" value="InterPro"/>
</dbReference>
<dbReference type="PANTHER" id="PTHR43491">
    <property type="entry name" value="UDP-N-ACETYL-D-MANNOSAMINE DEHYDROGENASE"/>
    <property type="match status" value="1"/>
</dbReference>
<feature type="domain" description="UDP-glucose/GDP-mannose dehydrogenase C-terminal" evidence="5">
    <location>
        <begin position="318"/>
        <end position="403"/>
    </location>
</feature>
<sequence length="407" mass="43603">MTDPTGSTGPTGSRLDVVVVGGCGHVGLPLAIAFADRGRRVGIYDVDEAAVKLVDGGELPFAEDGAADALHRVQDAGRLTVTTDPSIISGADAVVVVIGTPVDEHLNPDPRAVTSAIAEIQEHFRPGQLLVLRSTVFPGVTAGVERLLERAGLDLDVSFCPERIAEGRAMEELFTLPQIVSGRSEAVRRRAGELFGSLTGSIVELEPEEAELAKLFTNTWRYIKFAAANQFYAMANDHGLDFDRIRRALASDYPRAADMPGAGFAAGPCLFKDTMQLAAFADNSFVLGHAAMLVNEGLPLYLVTHLEKTHDLAGMTVGILGMAFKGESDDIRSSLSYKLKHILEFRAGEVLCTDPYVTVDSSLLPLEEVLERSDLLVIAAPHRAYADLEPSVPVADVWNLLGRGSVV</sequence>
<gene>
    <name evidence="6" type="ORF">AVDCRST_MAG06-1755</name>
</gene>
<protein>
    <submittedName>
        <fullName evidence="6">UDP-glucose/GDP-mannose dehydrogenase</fullName>
    </submittedName>
</protein>
<dbReference type="InterPro" id="IPR001732">
    <property type="entry name" value="UDP-Glc/GDP-Man_DH_N"/>
</dbReference>
<evidence type="ECO:0000256" key="2">
    <source>
        <dbReference type="ARBA" id="ARBA00023002"/>
    </source>
</evidence>
<dbReference type="Pfam" id="PF03720">
    <property type="entry name" value="UDPG_MGDP_dh_C"/>
    <property type="match status" value="1"/>
</dbReference>
<dbReference type="InterPro" id="IPR036220">
    <property type="entry name" value="UDP-Glc/GDP-Man_DH_C_sf"/>
</dbReference>
<dbReference type="GO" id="GO:0000271">
    <property type="term" value="P:polysaccharide biosynthetic process"/>
    <property type="evidence" value="ECO:0007669"/>
    <property type="project" value="InterPro"/>
</dbReference>
<comment type="similarity">
    <text evidence="1 4">Belongs to the UDP-glucose/GDP-mannose dehydrogenase family.</text>
</comment>
<dbReference type="InterPro" id="IPR017476">
    <property type="entry name" value="UDP-Glc/GDP-Man"/>
</dbReference>
<dbReference type="InterPro" id="IPR036291">
    <property type="entry name" value="NAD(P)-bd_dom_sf"/>
</dbReference>
<dbReference type="SUPFAM" id="SSF52413">
    <property type="entry name" value="UDP-glucose/GDP-mannose dehydrogenase C-terminal domain"/>
    <property type="match status" value="1"/>
</dbReference>
<dbReference type="SMART" id="SM00984">
    <property type="entry name" value="UDPG_MGDP_dh_C"/>
    <property type="match status" value="1"/>
</dbReference>
<evidence type="ECO:0000259" key="5">
    <source>
        <dbReference type="SMART" id="SM00984"/>
    </source>
</evidence>
<proteinExistence type="inferred from homology"/>
<dbReference type="PIRSF" id="PIRSF500136">
    <property type="entry name" value="UDP_ManNAc_DH"/>
    <property type="match status" value="1"/>
</dbReference>
<dbReference type="PANTHER" id="PTHR43491:SF2">
    <property type="entry name" value="UDP-N-ACETYL-D-MANNOSAMINE DEHYDROGENASE"/>
    <property type="match status" value="1"/>
</dbReference>
<dbReference type="Gene3D" id="3.40.50.720">
    <property type="entry name" value="NAD(P)-binding Rossmann-like Domain"/>
    <property type="match status" value="2"/>
</dbReference>
<dbReference type="NCBIfam" id="TIGR03026">
    <property type="entry name" value="NDP-sugDHase"/>
    <property type="match status" value="1"/>
</dbReference>
<dbReference type="InterPro" id="IPR008927">
    <property type="entry name" value="6-PGluconate_DH-like_C_sf"/>
</dbReference>
<dbReference type="EMBL" id="CADCUP010000119">
    <property type="protein sequence ID" value="CAA9393612.1"/>
    <property type="molecule type" value="Genomic_DNA"/>
</dbReference>
<evidence type="ECO:0000256" key="1">
    <source>
        <dbReference type="ARBA" id="ARBA00006601"/>
    </source>
</evidence>
<dbReference type="SUPFAM" id="SSF48179">
    <property type="entry name" value="6-phosphogluconate dehydrogenase C-terminal domain-like"/>
    <property type="match status" value="1"/>
</dbReference>
<dbReference type="Pfam" id="PF00984">
    <property type="entry name" value="UDPG_MGDP_dh"/>
    <property type="match status" value="1"/>
</dbReference>